<comment type="caution">
    <text evidence="2">The sequence shown here is derived from an EMBL/GenBank/DDBJ whole genome shotgun (WGS) entry which is preliminary data.</text>
</comment>
<evidence type="ECO:0000313" key="2">
    <source>
        <dbReference type="EMBL" id="KAK0707142.1"/>
    </source>
</evidence>
<dbReference type="EMBL" id="JAUIRO010000007">
    <property type="protein sequence ID" value="KAK0707142.1"/>
    <property type="molecule type" value="Genomic_DNA"/>
</dbReference>
<gene>
    <name evidence="2" type="ORF">B0T26DRAFT_680703</name>
</gene>
<feature type="signal peptide" evidence="1">
    <location>
        <begin position="1"/>
        <end position="19"/>
    </location>
</feature>
<evidence type="ECO:0000256" key="1">
    <source>
        <dbReference type="SAM" id="SignalP"/>
    </source>
</evidence>
<dbReference type="GeneID" id="85323796"/>
<proteinExistence type="predicted"/>
<organism evidence="2 3">
    <name type="scientific">Lasiosphaeria miniovina</name>
    <dbReference type="NCBI Taxonomy" id="1954250"/>
    <lineage>
        <taxon>Eukaryota</taxon>
        <taxon>Fungi</taxon>
        <taxon>Dikarya</taxon>
        <taxon>Ascomycota</taxon>
        <taxon>Pezizomycotina</taxon>
        <taxon>Sordariomycetes</taxon>
        <taxon>Sordariomycetidae</taxon>
        <taxon>Sordariales</taxon>
        <taxon>Lasiosphaeriaceae</taxon>
        <taxon>Lasiosphaeria</taxon>
    </lineage>
</organism>
<keyword evidence="1" id="KW-0732">Signal</keyword>
<feature type="chain" id="PRO_5041289598" description="Hydrophobin" evidence="1">
    <location>
        <begin position="20"/>
        <end position="100"/>
    </location>
</feature>
<dbReference type="Proteomes" id="UP001172101">
    <property type="component" value="Unassembled WGS sequence"/>
</dbReference>
<dbReference type="AlphaFoldDB" id="A0AA40A0Q0"/>
<name>A0AA40A0Q0_9PEZI</name>
<evidence type="ECO:0000313" key="3">
    <source>
        <dbReference type="Proteomes" id="UP001172101"/>
    </source>
</evidence>
<evidence type="ECO:0008006" key="4">
    <source>
        <dbReference type="Google" id="ProtNLM"/>
    </source>
</evidence>
<sequence>MQLTNVITAIVALAMTATALPAAEPVVAARTGSSCNANYQPVCCTQHGGLDLQCTVISLLLGDLLGGNTCNGGNVYCCSTNAAPNTVVDISLFQCGSLIG</sequence>
<dbReference type="RefSeq" id="XP_060292236.1">
    <property type="nucleotide sequence ID" value="XM_060440526.1"/>
</dbReference>
<keyword evidence="3" id="KW-1185">Reference proteome</keyword>
<accession>A0AA40A0Q0</accession>
<reference evidence="2" key="1">
    <citation type="submission" date="2023-06" db="EMBL/GenBank/DDBJ databases">
        <title>Genome-scale phylogeny and comparative genomics of the fungal order Sordariales.</title>
        <authorList>
            <consortium name="Lawrence Berkeley National Laboratory"/>
            <person name="Hensen N."/>
            <person name="Bonometti L."/>
            <person name="Westerberg I."/>
            <person name="Brannstrom I.O."/>
            <person name="Guillou S."/>
            <person name="Cros-Aarteil S."/>
            <person name="Calhoun S."/>
            <person name="Haridas S."/>
            <person name="Kuo A."/>
            <person name="Mondo S."/>
            <person name="Pangilinan J."/>
            <person name="Riley R."/>
            <person name="LaButti K."/>
            <person name="Andreopoulos B."/>
            <person name="Lipzen A."/>
            <person name="Chen C."/>
            <person name="Yanf M."/>
            <person name="Daum C."/>
            <person name="Ng V."/>
            <person name="Clum A."/>
            <person name="Steindorff A."/>
            <person name="Ohm R."/>
            <person name="Martin F."/>
            <person name="Silar P."/>
            <person name="Natvig D."/>
            <person name="Lalanne C."/>
            <person name="Gautier V."/>
            <person name="Ament-velasquez S.L."/>
            <person name="Kruys A."/>
            <person name="Hutchinson M.I."/>
            <person name="Powell A.J."/>
            <person name="Barry K."/>
            <person name="Miller A.N."/>
            <person name="Grigoriev I.V."/>
            <person name="Debuchy R."/>
            <person name="Gladieux P."/>
            <person name="Thoren M.H."/>
            <person name="Johannesson H."/>
        </authorList>
    </citation>
    <scope>NUCLEOTIDE SEQUENCE</scope>
    <source>
        <strain evidence="2">SMH2392-1A</strain>
    </source>
</reference>
<protein>
    <recommendedName>
        <fullName evidence="4">Hydrophobin</fullName>
    </recommendedName>
</protein>